<comment type="caution">
    <text evidence="2">The sequence shown here is derived from an EMBL/GenBank/DDBJ whole genome shotgun (WGS) entry which is preliminary data.</text>
</comment>
<accession>A0ABQ9Y8G9</accession>
<reference evidence="2 3" key="1">
    <citation type="journal article" date="2022" name="bioRxiv">
        <title>Genomics of Preaxostyla Flagellates Illuminates Evolutionary Transitions and the Path Towards Mitochondrial Loss.</title>
        <authorList>
            <person name="Novak L.V.F."/>
            <person name="Treitli S.C."/>
            <person name="Pyrih J."/>
            <person name="Halakuc P."/>
            <person name="Pipaliya S.V."/>
            <person name="Vacek V."/>
            <person name="Brzon O."/>
            <person name="Soukal P."/>
            <person name="Eme L."/>
            <person name="Dacks J.B."/>
            <person name="Karnkowska A."/>
            <person name="Elias M."/>
            <person name="Hampl V."/>
        </authorList>
    </citation>
    <scope>NUCLEOTIDE SEQUENCE [LARGE SCALE GENOMIC DNA]</scope>
    <source>
        <strain evidence="2">NAU3</strain>
        <tissue evidence="2">Gut</tissue>
    </source>
</reference>
<gene>
    <name evidence="2" type="ORF">BLNAU_4913</name>
</gene>
<organism evidence="2 3">
    <name type="scientific">Blattamonas nauphoetae</name>
    <dbReference type="NCBI Taxonomy" id="2049346"/>
    <lineage>
        <taxon>Eukaryota</taxon>
        <taxon>Metamonada</taxon>
        <taxon>Preaxostyla</taxon>
        <taxon>Oxymonadida</taxon>
        <taxon>Blattamonas</taxon>
    </lineage>
</organism>
<protein>
    <submittedName>
        <fullName evidence="2">Uncharacterized protein</fullName>
    </submittedName>
</protein>
<sequence length="68" mass="7721">MTEEAKRLWVVFDVRVEDDADTGCTVVQSKHEVSGGVLPLQTSASPKLDALQRHQQQRRRQRVSTELC</sequence>
<evidence type="ECO:0000313" key="2">
    <source>
        <dbReference type="EMBL" id="KAK2960030.1"/>
    </source>
</evidence>
<evidence type="ECO:0000256" key="1">
    <source>
        <dbReference type="SAM" id="MobiDB-lite"/>
    </source>
</evidence>
<keyword evidence="3" id="KW-1185">Reference proteome</keyword>
<dbReference type="Proteomes" id="UP001281761">
    <property type="component" value="Unassembled WGS sequence"/>
</dbReference>
<evidence type="ECO:0000313" key="3">
    <source>
        <dbReference type="Proteomes" id="UP001281761"/>
    </source>
</evidence>
<name>A0ABQ9Y8G9_9EUKA</name>
<dbReference type="EMBL" id="JARBJD010000025">
    <property type="protein sequence ID" value="KAK2960030.1"/>
    <property type="molecule type" value="Genomic_DNA"/>
</dbReference>
<feature type="region of interest" description="Disordered" evidence="1">
    <location>
        <begin position="38"/>
        <end position="68"/>
    </location>
</feature>
<proteinExistence type="predicted"/>